<evidence type="ECO:0000259" key="6">
    <source>
        <dbReference type="Pfam" id="PF02631"/>
    </source>
</evidence>
<dbReference type="InterPro" id="IPR003783">
    <property type="entry name" value="Regulatory_RecX"/>
</dbReference>
<evidence type="ECO:0000259" key="7">
    <source>
        <dbReference type="Pfam" id="PF21981"/>
    </source>
</evidence>
<evidence type="ECO:0000313" key="9">
    <source>
        <dbReference type="EMBL" id="GAA0597877.1"/>
    </source>
</evidence>
<name>A0ABN1FU88_9BACI</name>
<dbReference type="Gene3D" id="1.10.10.10">
    <property type="entry name" value="Winged helix-like DNA-binding domain superfamily/Winged helix DNA-binding domain"/>
    <property type="match status" value="4"/>
</dbReference>
<dbReference type="Pfam" id="PF21981">
    <property type="entry name" value="RecX_HTH3"/>
    <property type="match status" value="2"/>
</dbReference>
<dbReference type="InterPro" id="IPR053926">
    <property type="entry name" value="RecX_HTH_1st"/>
</dbReference>
<dbReference type="InterPro" id="IPR053924">
    <property type="entry name" value="RecX_HTH_2nd"/>
</dbReference>
<comment type="subcellular location">
    <subcellularLocation>
        <location evidence="1 5">Cytoplasm</location>
    </subcellularLocation>
</comment>
<keyword evidence="10" id="KW-1185">Reference proteome</keyword>
<organism evidence="9 10">
    <name type="scientific">Virgibacillus siamensis</name>
    <dbReference type="NCBI Taxonomy" id="480071"/>
    <lineage>
        <taxon>Bacteria</taxon>
        <taxon>Bacillati</taxon>
        <taxon>Bacillota</taxon>
        <taxon>Bacilli</taxon>
        <taxon>Bacillales</taxon>
        <taxon>Bacillaceae</taxon>
        <taxon>Virgibacillus</taxon>
    </lineage>
</organism>
<evidence type="ECO:0000256" key="5">
    <source>
        <dbReference type="HAMAP-Rule" id="MF_01114"/>
    </source>
</evidence>
<feature type="domain" description="RecX third three-helical" evidence="7">
    <location>
        <begin position="161"/>
        <end position="206"/>
    </location>
</feature>
<reference evidence="9 10" key="1">
    <citation type="journal article" date="2019" name="Int. J. Syst. Evol. Microbiol.">
        <title>The Global Catalogue of Microorganisms (GCM) 10K type strain sequencing project: providing services to taxonomists for standard genome sequencing and annotation.</title>
        <authorList>
            <consortium name="The Broad Institute Genomics Platform"/>
            <consortium name="The Broad Institute Genome Sequencing Center for Infectious Disease"/>
            <person name="Wu L."/>
            <person name="Ma J."/>
        </authorList>
    </citation>
    <scope>NUCLEOTIDE SEQUENCE [LARGE SCALE GENOMIC DNA]</scope>
    <source>
        <strain evidence="9 10">JCM 15395</strain>
    </source>
</reference>
<dbReference type="HAMAP" id="MF_01114">
    <property type="entry name" value="RecX"/>
    <property type="match status" value="1"/>
</dbReference>
<comment type="caution">
    <text evidence="9">The sequence shown here is derived from an EMBL/GenBank/DDBJ whole genome shotgun (WGS) entry which is preliminary data.</text>
</comment>
<evidence type="ECO:0000256" key="3">
    <source>
        <dbReference type="ARBA" id="ARBA00018111"/>
    </source>
</evidence>
<dbReference type="InterPro" id="IPR036388">
    <property type="entry name" value="WH-like_DNA-bd_sf"/>
</dbReference>
<dbReference type="RefSeq" id="WP_343811314.1">
    <property type="nucleotide sequence ID" value="NZ_BAAADS010000009.1"/>
</dbReference>
<dbReference type="PANTHER" id="PTHR33602">
    <property type="entry name" value="REGULATORY PROTEIN RECX FAMILY PROTEIN"/>
    <property type="match status" value="1"/>
</dbReference>
<keyword evidence="4 5" id="KW-0963">Cytoplasm</keyword>
<dbReference type="EMBL" id="BAAADS010000009">
    <property type="protein sequence ID" value="GAA0597877.1"/>
    <property type="molecule type" value="Genomic_DNA"/>
</dbReference>
<evidence type="ECO:0000313" key="10">
    <source>
        <dbReference type="Proteomes" id="UP001500866"/>
    </source>
</evidence>
<evidence type="ECO:0000256" key="4">
    <source>
        <dbReference type="ARBA" id="ARBA00022490"/>
    </source>
</evidence>
<dbReference type="Pfam" id="PF21982">
    <property type="entry name" value="RecX_HTH1"/>
    <property type="match status" value="1"/>
</dbReference>
<evidence type="ECO:0000256" key="2">
    <source>
        <dbReference type="ARBA" id="ARBA00009695"/>
    </source>
</evidence>
<proteinExistence type="inferred from homology"/>
<accession>A0ABN1FU88</accession>
<evidence type="ECO:0000256" key="1">
    <source>
        <dbReference type="ARBA" id="ARBA00004496"/>
    </source>
</evidence>
<evidence type="ECO:0000259" key="8">
    <source>
        <dbReference type="Pfam" id="PF21982"/>
    </source>
</evidence>
<dbReference type="InterPro" id="IPR053925">
    <property type="entry name" value="RecX_HTH_3rd"/>
</dbReference>
<feature type="domain" description="RecX second three-helical" evidence="6">
    <location>
        <begin position="112"/>
        <end position="153"/>
    </location>
</feature>
<gene>
    <name evidence="5 9" type="primary">recX</name>
    <name evidence="9" type="ORF">GCM10009001_12500</name>
</gene>
<feature type="domain" description="RecX first three-helical" evidence="8">
    <location>
        <begin position="67"/>
        <end position="105"/>
    </location>
</feature>
<comment type="function">
    <text evidence="5">Modulates RecA activity.</text>
</comment>
<dbReference type="Pfam" id="PF02631">
    <property type="entry name" value="RecX_HTH2"/>
    <property type="match status" value="1"/>
</dbReference>
<comment type="similarity">
    <text evidence="2 5">Belongs to the RecX family.</text>
</comment>
<dbReference type="Proteomes" id="UP001500866">
    <property type="component" value="Unassembled WGS sequence"/>
</dbReference>
<protein>
    <recommendedName>
        <fullName evidence="3 5">Regulatory protein RecX</fullName>
    </recommendedName>
</protein>
<dbReference type="NCBIfam" id="NF010733">
    <property type="entry name" value="PRK14135.1"/>
    <property type="match status" value="1"/>
</dbReference>
<sequence>MAKITRITTQQKRSDRYNIFLDDGQGEKYGFSVDESILIEYRLRKNLELDDIMVSTLVRKDTLHKSYTLAIHFLSYRMRTEKEIYDYLVKKEIDAEHIKQIMDKLINEKLVDDKQFAEAFVRTRIETTSKGPQLVKKELLEKGVTPGTAEEAINLYTYAIQYERAEKWVGKKLNGSKNKSFKQQVQQLQGTLMQKGFTQDVIQDVLADVDERKDDAAEWDALVKQGEKLLRKHRQKTSGYELRNKIKEGLYRKGFSIDQIKQFLDEYDTNNE</sequence>
<feature type="domain" description="RecX third three-helical" evidence="7">
    <location>
        <begin position="218"/>
        <end position="264"/>
    </location>
</feature>
<dbReference type="PANTHER" id="PTHR33602:SF1">
    <property type="entry name" value="REGULATORY PROTEIN RECX FAMILY PROTEIN"/>
    <property type="match status" value="1"/>
</dbReference>